<feature type="region of interest" description="Disordered" evidence="1">
    <location>
        <begin position="613"/>
        <end position="639"/>
    </location>
</feature>
<evidence type="ECO:0000313" key="2">
    <source>
        <dbReference type="EMBL" id="OJD40360.1"/>
    </source>
</evidence>
<dbReference type="EMBL" id="MNUE01000001">
    <property type="protein sequence ID" value="OJD40360.1"/>
    <property type="molecule type" value="Genomic_DNA"/>
</dbReference>
<feature type="compositionally biased region" description="Acidic residues" evidence="1">
    <location>
        <begin position="479"/>
        <end position="492"/>
    </location>
</feature>
<dbReference type="Proteomes" id="UP000183809">
    <property type="component" value="Unassembled WGS sequence"/>
</dbReference>
<feature type="region of interest" description="Disordered" evidence="1">
    <location>
        <begin position="1"/>
        <end position="157"/>
    </location>
</feature>
<sequence length="849" mass="91201">MLVSPAAARKSEWRKHRRVRPAIPPPRRCRRPIGTADKHAAIRSPLAPDPVPRASQPCVVLSRSSSPTGEAAADLAAERSPLTQQSTHDKQPPPTSDSASVHQPSLHRVPGVSAEGPGGDISAKTPIPGCTTPGGDNRSAHDSGSSTSSAQRAVFDHVVGGARRNKIRGDGGAAVAASGAANVVIARYAMTDADGETSTHPRRHRQPGSAGPAVPQLSMGRASVYVPVKRDLAADDHRTDEEVLSPTSDPVEDSQAQRVRSTSPAEDCDAAGARRPTECLSMLKQMIRVPKLHHEAPDLSMFQIPKPVEKGKGKRVRKYSPVADGFVGSELSVPPKQKRARRFQGKGAPPAGGLTLVQGDLHVLGHAAQTEIGMHRMDSLHSLAAAPRERSGDLFDDGVTLLLDSAERNVWMPPSYPRRNGILSQRQDQGDHADRDVSIGCHGRLMAPITQTSPRRNLFPTMGFQLAKSTAPVRPGRGEEEEEMDGPCETEGNELGQKSGDGSSSEAGSSSDSTAGDRPYVADAGYPLVERGDDNACEGNRETLKASEPALNRVRSVSNHPRDEPVLTQRYASLWLRESQYRKGLGDSAMDLTRPGQSARMQSSGMWMEVQEEIESTPPAKSRLPENPEGGEERMRSSISSTALIPGKRQPVAAAAAAAAVAVPASSRQRTEHGTAEAYQQLRPIEHIPEGVSSAAENTFRSLVRTHRHPLTDAPLARDTRPKRLKSSIGETSRMMVDESTRDYFSGTQQKLFAQDEEHMGAKYLVGDHISPVTDGNGVDQTTLSTQRHGSTNTPYVRDDQYSQRRTANQGAVASIQPRSVVTDDVTGMGTLKGGGRLPSLLLDPPFLR</sequence>
<dbReference type="GeneID" id="31009873"/>
<organism evidence="2 3">
    <name type="scientific">Diplodia corticola</name>
    <dbReference type="NCBI Taxonomy" id="236234"/>
    <lineage>
        <taxon>Eukaryota</taxon>
        <taxon>Fungi</taxon>
        <taxon>Dikarya</taxon>
        <taxon>Ascomycota</taxon>
        <taxon>Pezizomycotina</taxon>
        <taxon>Dothideomycetes</taxon>
        <taxon>Dothideomycetes incertae sedis</taxon>
        <taxon>Botryosphaeriales</taxon>
        <taxon>Botryosphaeriaceae</taxon>
        <taxon>Diplodia</taxon>
    </lineage>
</organism>
<feature type="region of interest" description="Disordered" evidence="1">
    <location>
        <begin position="464"/>
        <end position="521"/>
    </location>
</feature>
<proteinExistence type="predicted"/>
<feature type="region of interest" description="Disordered" evidence="1">
    <location>
        <begin position="232"/>
        <end position="273"/>
    </location>
</feature>
<gene>
    <name evidence="2" type="ORF">BKCO1_1000239</name>
</gene>
<protein>
    <submittedName>
        <fullName evidence="2">Abc transporter</fullName>
    </submittedName>
</protein>
<evidence type="ECO:0000313" key="3">
    <source>
        <dbReference type="Proteomes" id="UP000183809"/>
    </source>
</evidence>
<keyword evidence="3" id="KW-1185">Reference proteome</keyword>
<feature type="compositionally biased region" description="Basic and acidic residues" evidence="1">
    <location>
        <begin position="623"/>
        <end position="636"/>
    </location>
</feature>
<feature type="compositionally biased region" description="Basic and acidic residues" evidence="1">
    <location>
        <begin position="232"/>
        <end position="241"/>
    </location>
</feature>
<dbReference type="RefSeq" id="XP_020135203.1">
    <property type="nucleotide sequence ID" value="XM_020269614.1"/>
</dbReference>
<feature type="region of interest" description="Disordered" evidence="1">
    <location>
        <begin position="415"/>
        <end position="437"/>
    </location>
</feature>
<feature type="region of interest" description="Disordered" evidence="1">
    <location>
        <begin position="192"/>
        <end position="219"/>
    </location>
</feature>
<reference evidence="2 3" key="1">
    <citation type="submission" date="2016-10" db="EMBL/GenBank/DDBJ databases">
        <title>Proteomics and genomics reveal pathogen-plant mechanisms compatible with a hemibiotrophic lifestyle of Diplodia corticola.</title>
        <authorList>
            <person name="Fernandes I."/>
            <person name="De Jonge R."/>
            <person name="Van De Peer Y."/>
            <person name="Devreese B."/>
            <person name="Alves A."/>
            <person name="Esteves A.C."/>
        </authorList>
    </citation>
    <scope>NUCLEOTIDE SEQUENCE [LARGE SCALE GENOMIC DNA]</scope>
    <source>
        <strain evidence="2 3">CBS 112549</strain>
    </source>
</reference>
<evidence type="ECO:0000256" key="1">
    <source>
        <dbReference type="SAM" id="MobiDB-lite"/>
    </source>
</evidence>
<dbReference type="AlphaFoldDB" id="A0A1J9RI91"/>
<comment type="caution">
    <text evidence="2">The sequence shown here is derived from an EMBL/GenBank/DDBJ whole genome shotgun (WGS) entry which is preliminary data.</text>
</comment>
<accession>A0A1J9RI91</accession>
<feature type="compositionally biased region" description="Basic and acidic residues" evidence="1">
    <location>
        <begin position="428"/>
        <end position="437"/>
    </location>
</feature>
<dbReference type="OrthoDB" id="10601164at2759"/>
<feature type="compositionally biased region" description="Polar residues" evidence="1">
    <location>
        <begin position="254"/>
        <end position="264"/>
    </location>
</feature>
<name>A0A1J9RI91_9PEZI</name>
<feature type="compositionally biased region" description="Low complexity" evidence="1">
    <location>
        <begin position="500"/>
        <end position="517"/>
    </location>
</feature>